<gene>
    <name evidence="11" type="ORF">SCAR479_12243</name>
</gene>
<evidence type="ECO:0000256" key="2">
    <source>
        <dbReference type="ARBA" id="ARBA00004496"/>
    </source>
</evidence>
<dbReference type="PROSITE" id="PS50896">
    <property type="entry name" value="LISH"/>
    <property type="match status" value="1"/>
</dbReference>
<comment type="function">
    <text evidence="1">Involved in the proteasome-dependent degradation of fructose-1,6-bisphosphatase.</text>
</comment>
<name>A0ABR2XBH9_9PEZI</name>
<dbReference type="InterPro" id="IPR006595">
    <property type="entry name" value="CTLH_C"/>
</dbReference>
<dbReference type="EMBL" id="JARVKM010000080">
    <property type="protein sequence ID" value="KAK9771119.1"/>
    <property type="molecule type" value="Genomic_DNA"/>
</dbReference>
<keyword evidence="5" id="KW-0479">Metal-binding</keyword>
<dbReference type="InterPro" id="IPR006594">
    <property type="entry name" value="LisH"/>
</dbReference>
<dbReference type="InterPro" id="IPR024964">
    <property type="entry name" value="CTLH/CRA"/>
</dbReference>
<evidence type="ECO:0000256" key="4">
    <source>
        <dbReference type="ARBA" id="ARBA00022490"/>
    </source>
</evidence>
<proteinExistence type="inferred from homology"/>
<dbReference type="InterPro" id="IPR045098">
    <property type="entry name" value="Fyv10_fam"/>
</dbReference>
<comment type="subcellular location">
    <subcellularLocation>
        <location evidence="2">Cytoplasm</location>
    </subcellularLocation>
</comment>
<comment type="similarity">
    <text evidence="3">Belongs to the FYV10 family.</text>
</comment>
<evidence type="ECO:0000259" key="9">
    <source>
        <dbReference type="PROSITE" id="PS50897"/>
    </source>
</evidence>
<evidence type="ECO:0000256" key="6">
    <source>
        <dbReference type="ARBA" id="ARBA00022771"/>
    </source>
</evidence>
<evidence type="ECO:0000256" key="5">
    <source>
        <dbReference type="ARBA" id="ARBA00022723"/>
    </source>
</evidence>
<sequence length="462" mass="52795">MYENPPRRRCKNQAALEMPAALATKGARIDRTSSCHRNFGPLLSIDNSQDSNMAHPVTLKLEHENHLLLDQPLLRLPFELLRKNFRSAHYELERDGSFIRNTLKETAQTAVNTSPPTDDVLKSIDSMLARMRGVKRKLTGLAEEEERLYRHEGARVRHLAEIYSMQSFDDVKYEGWSRTRLERMLVDYLLRQGYGESARLLAKDRDIEELVDVETFEQMARISQSLRSGSVTEALAWCTAGDTKKELRKMDSNLEFMLRYQQYIELVRAYTPSKLNEAIKHAQKWLHPYRQSHAQEVRQACGLLAVPPSRASAYPAYAALYSPQRWKVLADLFVATHNKLLSLPSIPSLHMALNSGLSALKTPACHSQDSQQTAENTTVASLQNVCPICSKELNELARNVPYAHHDKSHVEHDMMLLPNGRAYPKERLEDYAKKAGLLEGQVKDLRTGEIFGEERLRRVYIT</sequence>
<evidence type="ECO:0000256" key="3">
    <source>
        <dbReference type="ARBA" id="ARBA00010615"/>
    </source>
</evidence>
<evidence type="ECO:0000256" key="8">
    <source>
        <dbReference type="PROSITE-ProRule" id="PRU01215"/>
    </source>
</evidence>
<evidence type="ECO:0000256" key="1">
    <source>
        <dbReference type="ARBA" id="ARBA00002343"/>
    </source>
</evidence>
<reference evidence="11 12" key="1">
    <citation type="submission" date="2024-02" db="EMBL/GenBank/DDBJ databases">
        <title>First draft genome assembly of two strains of Seiridium cardinale.</title>
        <authorList>
            <person name="Emiliani G."/>
            <person name="Scali E."/>
        </authorList>
    </citation>
    <scope>NUCLEOTIDE SEQUENCE [LARGE SCALE GENOMIC DNA]</scope>
    <source>
        <strain evidence="11 12">BM-138-000479</strain>
    </source>
</reference>
<dbReference type="InterPro" id="IPR044063">
    <property type="entry name" value="ZF_RING_GID"/>
</dbReference>
<dbReference type="SMART" id="SM00668">
    <property type="entry name" value="CTLH"/>
    <property type="match status" value="1"/>
</dbReference>
<evidence type="ECO:0000313" key="11">
    <source>
        <dbReference type="EMBL" id="KAK9771119.1"/>
    </source>
</evidence>
<dbReference type="PANTHER" id="PTHR12170">
    <property type="entry name" value="MACROPHAGE ERYTHROBLAST ATTACHER-RELATED"/>
    <property type="match status" value="1"/>
</dbReference>
<dbReference type="PROSITE" id="PS51867">
    <property type="entry name" value="ZF_RING_GID"/>
    <property type="match status" value="1"/>
</dbReference>
<accession>A0ABR2XBH9</accession>
<dbReference type="PANTHER" id="PTHR12170:SF2">
    <property type="entry name" value="E3 UBIQUITIN-PROTEIN TRANSFERASE MAEA"/>
    <property type="match status" value="1"/>
</dbReference>
<evidence type="ECO:0000256" key="7">
    <source>
        <dbReference type="ARBA" id="ARBA00022833"/>
    </source>
</evidence>
<organism evidence="11 12">
    <name type="scientific">Seiridium cardinale</name>
    <dbReference type="NCBI Taxonomy" id="138064"/>
    <lineage>
        <taxon>Eukaryota</taxon>
        <taxon>Fungi</taxon>
        <taxon>Dikarya</taxon>
        <taxon>Ascomycota</taxon>
        <taxon>Pezizomycotina</taxon>
        <taxon>Sordariomycetes</taxon>
        <taxon>Xylariomycetidae</taxon>
        <taxon>Amphisphaeriales</taxon>
        <taxon>Sporocadaceae</taxon>
        <taxon>Seiridium</taxon>
    </lineage>
</organism>
<dbReference type="PROSITE" id="PS50897">
    <property type="entry name" value="CTLH"/>
    <property type="match status" value="1"/>
</dbReference>
<keyword evidence="6 8" id="KW-0863">Zinc-finger</keyword>
<evidence type="ECO:0000259" key="10">
    <source>
        <dbReference type="PROSITE" id="PS51867"/>
    </source>
</evidence>
<dbReference type="Proteomes" id="UP001465668">
    <property type="component" value="Unassembled WGS sequence"/>
</dbReference>
<dbReference type="SMART" id="SM00757">
    <property type="entry name" value="CRA"/>
    <property type="match status" value="1"/>
</dbReference>
<keyword evidence="12" id="KW-1185">Reference proteome</keyword>
<dbReference type="InterPro" id="IPR013144">
    <property type="entry name" value="CRA_dom"/>
</dbReference>
<feature type="domain" description="RING-Gid-type" evidence="10">
    <location>
        <begin position="386"/>
        <end position="447"/>
    </location>
</feature>
<dbReference type="Pfam" id="PF10607">
    <property type="entry name" value="CTLH"/>
    <property type="match status" value="1"/>
</dbReference>
<keyword evidence="4" id="KW-0963">Cytoplasm</keyword>
<keyword evidence="7" id="KW-0862">Zinc</keyword>
<feature type="domain" description="CTLH" evidence="9">
    <location>
        <begin position="215"/>
        <end position="274"/>
    </location>
</feature>
<comment type="caution">
    <text evidence="11">The sequence shown here is derived from an EMBL/GenBank/DDBJ whole genome shotgun (WGS) entry which is preliminary data.</text>
</comment>
<evidence type="ECO:0000313" key="12">
    <source>
        <dbReference type="Proteomes" id="UP001465668"/>
    </source>
</evidence>
<protein>
    <submittedName>
        <fullName evidence="11">CTLH/CRA C-terminal to lish motif domain-containing protein</fullName>
    </submittedName>
</protein>
<feature type="zinc finger region" description="RING-Gid-type" evidence="8">
    <location>
        <begin position="386"/>
        <end position="447"/>
    </location>
</feature>